<accession>A0A6G7VJ73</accession>
<evidence type="ECO:0000259" key="5">
    <source>
        <dbReference type="PROSITE" id="PS51123"/>
    </source>
</evidence>
<dbReference type="InterPro" id="IPR036737">
    <property type="entry name" value="OmpA-like_sf"/>
</dbReference>
<keyword evidence="2 4" id="KW-0472">Membrane</keyword>
<evidence type="ECO:0000313" key="6">
    <source>
        <dbReference type="EMBL" id="QIK40054.1"/>
    </source>
</evidence>
<name>A0A6G7VJ73_9RHOB</name>
<keyword evidence="7" id="KW-1185">Reference proteome</keyword>
<dbReference type="PANTHER" id="PTHR30329">
    <property type="entry name" value="STATOR ELEMENT OF FLAGELLAR MOTOR COMPLEX"/>
    <property type="match status" value="1"/>
</dbReference>
<comment type="subcellular location">
    <subcellularLocation>
        <location evidence="1">Cell outer membrane</location>
    </subcellularLocation>
</comment>
<dbReference type="Pfam" id="PF00691">
    <property type="entry name" value="OmpA"/>
    <property type="match status" value="1"/>
</dbReference>
<dbReference type="PRINTS" id="PR01021">
    <property type="entry name" value="OMPADOMAIN"/>
</dbReference>
<dbReference type="EMBL" id="CP049811">
    <property type="protein sequence ID" value="QIK40054.1"/>
    <property type="molecule type" value="Genomic_DNA"/>
</dbReference>
<reference evidence="6 7" key="1">
    <citation type="submission" date="2020-03" db="EMBL/GenBank/DDBJ databases">
        <title>Complete genome sequence of Monaibacterium sp. ALG8 with diverse plasmids.</title>
        <authorList>
            <person name="Sun C."/>
        </authorList>
    </citation>
    <scope>NUCLEOTIDE SEQUENCE [LARGE SCALE GENOMIC DNA]</scope>
    <source>
        <strain evidence="6 7">ALG8</strain>
    </source>
</reference>
<organism evidence="6 7">
    <name type="scientific">Pontivivens nitratireducens</name>
    <dbReference type="NCBI Taxonomy" id="2758038"/>
    <lineage>
        <taxon>Bacteria</taxon>
        <taxon>Pseudomonadati</taxon>
        <taxon>Pseudomonadota</taxon>
        <taxon>Alphaproteobacteria</taxon>
        <taxon>Rhodobacterales</taxon>
        <taxon>Paracoccaceae</taxon>
        <taxon>Pontivivens</taxon>
    </lineage>
</organism>
<gene>
    <name evidence="6" type="ORF">G8E03_04320</name>
</gene>
<protein>
    <submittedName>
        <fullName evidence="6">OmpA family protein</fullName>
    </submittedName>
</protein>
<evidence type="ECO:0000256" key="2">
    <source>
        <dbReference type="ARBA" id="ARBA00023136"/>
    </source>
</evidence>
<evidence type="ECO:0000313" key="7">
    <source>
        <dbReference type="Proteomes" id="UP000500791"/>
    </source>
</evidence>
<dbReference type="PROSITE" id="PS51123">
    <property type="entry name" value="OMPA_2"/>
    <property type="match status" value="1"/>
</dbReference>
<dbReference type="KEGG" id="mon:G8E03_04320"/>
<dbReference type="CDD" id="cd07185">
    <property type="entry name" value="OmpA_C-like"/>
    <property type="match status" value="1"/>
</dbReference>
<dbReference type="GO" id="GO:0009279">
    <property type="term" value="C:cell outer membrane"/>
    <property type="evidence" value="ECO:0007669"/>
    <property type="project" value="UniProtKB-SubCell"/>
</dbReference>
<dbReference type="PROSITE" id="PS51257">
    <property type="entry name" value="PROKAR_LIPOPROTEIN"/>
    <property type="match status" value="1"/>
</dbReference>
<feature type="domain" description="OmpA-like" evidence="5">
    <location>
        <begin position="55"/>
        <end position="171"/>
    </location>
</feature>
<proteinExistence type="predicted"/>
<dbReference type="Proteomes" id="UP000500791">
    <property type="component" value="Chromosome"/>
</dbReference>
<evidence type="ECO:0000256" key="3">
    <source>
        <dbReference type="ARBA" id="ARBA00023237"/>
    </source>
</evidence>
<dbReference type="AlphaFoldDB" id="A0A6G7VJ73"/>
<evidence type="ECO:0000256" key="1">
    <source>
        <dbReference type="ARBA" id="ARBA00004442"/>
    </source>
</evidence>
<dbReference type="InterPro" id="IPR006664">
    <property type="entry name" value="OMP_bac"/>
</dbReference>
<dbReference type="RefSeq" id="WP_166189051.1">
    <property type="nucleotide sequence ID" value="NZ_CP049811.1"/>
</dbReference>
<dbReference type="InterPro" id="IPR006665">
    <property type="entry name" value="OmpA-like"/>
</dbReference>
<keyword evidence="3" id="KW-0998">Cell outer membrane</keyword>
<dbReference type="InterPro" id="IPR050330">
    <property type="entry name" value="Bact_OuterMem_StrucFunc"/>
</dbReference>
<evidence type="ECO:0000256" key="4">
    <source>
        <dbReference type="PROSITE-ProRule" id="PRU00473"/>
    </source>
</evidence>
<dbReference type="SUPFAM" id="SSF103088">
    <property type="entry name" value="OmpA-like"/>
    <property type="match status" value="1"/>
</dbReference>
<sequence length="215" mass="22934">MFWNKLGLILVVTGLAACDQGSQRNVLPGFGASVEMNNAVQVGYAVSGPSFEELSARFAGQVDDTINFAFNSAALTPQAQVTLEQQAAWLRRTPQARLRVEGHTDLVGGENYNLQLGLRRAESAVDFLVSRGISRERLDAIATFGEQMPVVDTTQREVLNRRAVTRVAGIAIELAGGEFDGARADAIYDAYVNRPVYTLKIGNGGGGGEGGSGQD</sequence>
<dbReference type="PANTHER" id="PTHR30329:SF21">
    <property type="entry name" value="LIPOPROTEIN YIAD-RELATED"/>
    <property type="match status" value="1"/>
</dbReference>
<dbReference type="Gene3D" id="3.30.1330.60">
    <property type="entry name" value="OmpA-like domain"/>
    <property type="match status" value="1"/>
</dbReference>